<organism evidence="2 3">
    <name type="scientific">Hoylesella marshii DSM 16973 = JCM 13450</name>
    <dbReference type="NCBI Taxonomy" id="862515"/>
    <lineage>
        <taxon>Bacteria</taxon>
        <taxon>Pseudomonadati</taxon>
        <taxon>Bacteroidota</taxon>
        <taxon>Bacteroidia</taxon>
        <taxon>Bacteroidales</taxon>
        <taxon>Prevotellaceae</taxon>
        <taxon>Hoylesella</taxon>
    </lineage>
</organism>
<name>E0NTZ1_9BACT</name>
<dbReference type="OrthoDB" id="9779910at2"/>
<dbReference type="STRING" id="862515.HMPREF0658_1644"/>
<dbReference type="InterPro" id="IPR051910">
    <property type="entry name" value="ComF/GntX_DNA_util-trans"/>
</dbReference>
<comment type="similarity">
    <text evidence="1">Belongs to the ComF/GntX family.</text>
</comment>
<dbReference type="InterPro" id="IPR000836">
    <property type="entry name" value="PRTase_dom"/>
</dbReference>
<dbReference type="eggNOG" id="COG1040">
    <property type="taxonomic scope" value="Bacteria"/>
</dbReference>
<dbReference type="AlphaFoldDB" id="E0NTZ1"/>
<dbReference type="RefSeq" id="WP_006949843.1">
    <property type="nucleotide sequence ID" value="NZ_BAJI01000010.1"/>
</dbReference>
<dbReference type="InterPro" id="IPR029057">
    <property type="entry name" value="PRTase-like"/>
</dbReference>
<dbReference type="CDD" id="cd06223">
    <property type="entry name" value="PRTases_typeI"/>
    <property type="match status" value="1"/>
</dbReference>
<comment type="caution">
    <text evidence="2">The sequence shown here is derived from an EMBL/GenBank/DDBJ whole genome shotgun (WGS) entry which is preliminary data.</text>
</comment>
<reference evidence="2" key="1">
    <citation type="submission" date="2010-07" db="EMBL/GenBank/DDBJ databases">
        <authorList>
            <person name="Muzny D."/>
            <person name="Qin X."/>
            <person name="Deng J."/>
            <person name="Jiang H."/>
            <person name="Liu Y."/>
            <person name="Qu J."/>
            <person name="Song X.-Z."/>
            <person name="Zhang L."/>
            <person name="Thornton R."/>
            <person name="Coyle M."/>
            <person name="Francisco L."/>
            <person name="Jackson L."/>
            <person name="Javaid M."/>
            <person name="Korchina V."/>
            <person name="Kovar C."/>
            <person name="Mata R."/>
            <person name="Mathew T."/>
            <person name="Ngo R."/>
            <person name="Nguyen L."/>
            <person name="Nguyen N."/>
            <person name="Okwuonu G."/>
            <person name="Ongeri F."/>
            <person name="Pham C."/>
            <person name="Simmons D."/>
            <person name="Wilczek-Boney K."/>
            <person name="Hale W."/>
            <person name="Jakkamsetti A."/>
            <person name="Pham P."/>
            <person name="Ruth R."/>
            <person name="San Lucas F."/>
            <person name="Warren J."/>
            <person name="Zhang J."/>
            <person name="Zhao Z."/>
            <person name="Zhou C."/>
            <person name="Zhu D."/>
            <person name="Lee S."/>
            <person name="Bess C."/>
            <person name="Blankenburg K."/>
            <person name="Forbes L."/>
            <person name="Fu Q."/>
            <person name="Gubbala S."/>
            <person name="Hirani K."/>
            <person name="Jayaseelan J.C."/>
            <person name="Lara F."/>
            <person name="Munidasa M."/>
            <person name="Palculict T."/>
            <person name="Patil S."/>
            <person name="Pu L.-L."/>
            <person name="Saada N."/>
            <person name="Tang L."/>
            <person name="Weissenberger G."/>
            <person name="Zhu Y."/>
            <person name="Hemphill L."/>
            <person name="Shang Y."/>
            <person name="Youmans B."/>
            <person name="Ayvaz T."/>
            <person name="Ross M."/>
            <person name="Santibanez J."/>
            <person name="Aqrawi P."/>
            <person name="Gross S."/>
            <person name="Joshi V."/>
            <person name="Fowler G."/>
            <person name="Nazareth L."/>
            <person name="Reid J."/>
            <person name="Worley K."/>
            <person name="Petrosino J."/>
            <person name="Highlander S."/>
            <person name="Gibbs R."/>
        </authorList>
    </citation>
    <scope>NUCLEOTIDE SEQUENCE [LARGE SCALE GENOMIC DNA]</scope>
    <source>
        <strain evidence="2">DSM 16973</strain>
    </source>
</reference>
<dbReference type="HOGENOM" id="CLU_054549_1_0_10"/>
<dbReference type="SUPFAM" id="SSF53271">
    <property type="entry name" value="PRTase-like"/>
    <property type="match status" value="1"/>
</dbReference>
<evidence type="ECO:0000313" key="2">
    <source>
        <dbReference type="EMBL" id="EFM01524.1"/>
    </source>
</evidence>
<proteinExistence type="inferred from homology"/>
<evidence type="ECO:0000313" key="3">
    <source>
        <dbReference type="Proteomes" id="UP000004394"/>
    </source>
</evidence>
<keyword evidence="3" id="KW-1185">Reference proteome</keyword>
<dbReference type="Gene3D" id="3.40.50.2020">
    <property type="match status" value="1"/>
</dbReference>
<dbReference type="Proteomes" id="UP000004394">
    <property type="component" value="Unassembled WGS sequence"/>
</dbReference>
<dbReference type="PANTHER" id="PTHR47505">
    <property type="entry name" value="DNA UTILIZATION PROTEIN YHGH"/>
    <property type="match status" value="1"/>
</dbReference>
<accession>E0NTZ1</accession>
<dbReference type="EMBL" id="AEEI01000050">
    <property type="protein sequence ID" value="EFM01524.1"/>
    <property type="molecule type" value="Genomic_DNA"/>
</dbReference>
<dbReference type="PANTHER" id="PTHR47505:SF1">
    <property type="entry name" value="DNA UTILIZATION PROTEIN YHGH"/>
    <property type="match status" value="1"/>
</dbReference>
<sequence length="235" mass="26789">MKTTINRFLRSLFDAISPRVCVICGRRLTIDEEVLCIPCYANLPRTWYDERAEDNELARLFWGRVPIERAVALCFYQSHSYFSRLIYMMKYKNHPEAARYLGRIMAEELLSSGFFEGIDALVPVPITRRRRHQRGYNQSMEIALGVSRATGLPVIDKALVRTSFTGSQTKLGRLQRQDNVEKVFHLVRPQLVAGLHVLVIDDIVTTGATIVSCMHELRKAEGTRLSLLAAGFTKN</sequence>
<protein>
    <submittedName>
        <fullName evidence="2">ComF family protein</fullName>
    </submittedName>
</protein>
<gene>
    <name evidence="2" type="primary">comF</name>
    <name evidence="2" type="ORF">HMPREF0658_1644</name>
</gene>
<evidence type="ECO:0000256" key="1">
    <source>
        <dbReference type="ARBA" id="ARBA00008007"/>
    </source>
</evidence>